<keyword evidence="3" id="KW-1185">Reference proteome</keyword>
<comment type="caution">
    <text evidence="2">The sequence shown here is derived from an EMBL/GenBank/DDBJ whole genome shotgun (WGS) entry which is preliminary data.</text>
</comment>
<protein>
    <submittedName>
        <fullName evidence="2">Uncharacterized protein</fullName>
    </submittedName>
</protein>
<sequence>MTSVNNRNDVVIDSTEGPSTLTHAGPDIKYLPLTSSLSLFFSCIFCRTIQRVHDKKPNCVDTHYCVLINPSN</sequence>
<proteinExistence type="predicted"/>
<dbReference type="EMBL" id="JACSDY010000004">
    <property type="protein sequence ID" value="KAF7429244.1"/>
    <property type="molecule type" value="Genomic_DNA"/>
</dbReference>
<accession>A0A834P554</accession>
<feature type="region of interest" description="Disordered" evidence="1">
    <location>
        <begin position="1"/>
        <end position="21"/>
    </location>
</feature>
<organism evidence="2 3">
    <name type="scientific">Vespula pensylvanica</name>
    <name type="common">Western yellow jacket</name>
    <name type="synonym">Wasp</name>
    <dbReference type="NCBI Taxonomy" id="30213"/>
    <lineage>
        <taxon>Eukaryota</taxon>
        <taxon>Metazoa</taxon>
        <taxon>Ecdysozoa</taxon>
        <taxon>Arthropoda</taxon>
        <taxon>Hexapoda</taxon>
        <taxon>Insecta</taxon>
        <taxon>Pterygota</taxon>
        <taxon>Neoptera</taxon>
        <taxon>Endopterygota</taxon>
        <taxon>Hymenoptera</taxon>
        <taxon>Apocrita</taxon>
        <taxon>Aculeata</taxon>
        <taxon>Vespoidea</taxon>
        <taxon>Vespidae</taxon>
        <taxon>Vespinae</taxon>
        <taxon>Vespula</taxon>
    </lineage>
</organism>
<gene>
    <name evidence="2" type="ORF">H0235_005642</name>
</gene>
<evidence type="ECO:0000313" key="2">
    <source>
        <dbReference type="EMBL" id="KAF7429244.1"/>
    </source>
</evidence>
<dbReference type="AlphaFoldDB" id="A0A834P554"/>
<evidence type="ECO:0000313" key="3">
    <source>
        <dbReference type="Proteomes" id="UP000600918"/>
    </source>
</evidence>
<reference evidence="2" key="1">
    <citation type="journal article" date="2020" name="G3 (Bethesda)">
        <title>High-Quality Assemblies for Three Invasive Social Wasps from the &lt;i&gt;Vespula&lt;/i&gt; Genus.</title>
        <authorList>
            <person name="Harrop T.W.R."/>
            <person name="Guhlin J."/>
            <person name="McLaughlin G.M."/>
            <person name="Permina E."/>
            <person name="Stockwell P."/>
            <person name="Gilligan J."/>
            <person name="Le Lec M.F."/>
            <person name="Gruber M.A.M."/>
            <person name="Quinn O."/>
            <person name="Lovegrove M."/>
            <person name="Duncan E.J."/>
            <person name="Remnant E.J."/>
            <person name="Van Eeckhoven J."/>
            <person name="Graham B."/>
            <person name="Knapp R.A."/>
            <person name="Langford K.W."/>
            <person name="Kronenberg Z."/>
            <person name="Press M.O."/>
            <person name="Eacker S.M."/>
            <person name="Wilson-Rankin E.E."/>
            <person name="Purcell J."/>
            <person name="Lester P.J."/>
            <person name="Dearden P.K."/>
        </authorList>
    </citation>
    <scope>NUCLEOTIDE SEQUENCE</scope>
    <source>
        <strain evidence="2">Volc-1</strain>
    </source>
</reference>
<dbReference type="Proteomes" id="UP000600918">
    <property type="component" value="Unassembled WGS sequence"/>
</dbReference>
<name>A0A834P554_VESPE</name>
<evidence type="ECO:0000256" key="1">
    <source>
        <dbReference type="SAM" id="MobiDB-lite"/>
    </source>
</evidence>